<dbReference type="InterPro" id="IPR036733">
    <property type="entry name" value="B_transposit_C_sf"/>
</dbReference>
<dbReference type="InterPro" id="IPR027417">
    <property type="entry name" value="P-loop_NTPase"/>
</dbReference>
<feature type="domain" description="B transposition protein C-terminal" evidence="1">
    <location>
        <begin position="234"/>
        <end position="310"/>
    </location>
</feature>
<protein>
    <submittedName>
        <fullName evidence="3">B transposition protein domain protein</fullName>
    </submittedName>
</protein>
<evidence type="ECO:0000259" key="1">
    <source>
        <dbReference type="Pfam" id="PF09077"/>
    </source>
</evidence>
<dbReference type="InterPro" id="IPR010982">
    <property type="entry name" value="Lambda_DNA-bd_dom_sf"/>
</dbReference>
<evidence type="ECO:0000259" key="2">
    <source>
        <dbReference type="Pfam" id="PF13401"/>
    </source>
</evidence>
<dbReference type="Gene3D" id="1.10.260.40">
    <property type="entry name" value="lambda repressor-like DNA-binding domains"/>
    <property type="match status" value="1"/>
</dbReference>
<dbReference type="Pfam" id="PF13401">
    <property type="entry name" value="AAA_22"/>
    <property type="match status" value="1"/>
</dbReference>
<proteinExistence type="predicted"/>
<dbReference type="InterPro" id="IPR052026">
    <property type="entry name" value="ExeA_AAA_ATPase_DNA-bind"/>
</dbReference>
<reference evidence="3" key="1">
    <citation type="submission" date="2016-04" db="EMBL/GenBank/DDBJ databases">
        <authorList>
            <person name="Evans L.H."/>
            <person name="Alamgir A."/>
            <person name="Owens N."/>
            <person name="Weber N.D."/>
            <person name="Virtaneva K."/>
            <person name="Barbian K."/>
            <person name="Babar A."/>
            <person name="Rosenke K."/>
        </authorList>
    </citation>
    <scope>NUCLEOTIDE SEQUENCE</scope>
    <source>
        <strain evidence="3">86</strain>
    </source>
</reference>
<name>A0A212KC64_9PROT</name>
<dbReference type="EMBL" id="FLUO01000001">
    <property type="protein sequence ID" value="SBW09253.1"/>
    <property type="molecule type" value="Genomic_DNA"/>
</dbReference>
<dbReference type="SUPFAM" id="SSF52540">
    <property type="entry name" value="P-loop containing nucleoside triphosphate hydrolases"/>
    <property type="match status" value="1"/>
</dbReference>
<dbReference type="InterPro" id="IPR009084">
    <property type="entry name" value="B_transpositn_C"/>
</dbReference>
<dbReference type="PANTHER" id="PTHR35894">
    <property type="entry name" value="GENERAL SECRETION PATHWAY PROTEIN A-RELATED"/>
    <property type="match status" value="1"/>
</dbReference>
<dbReference type="InterPro" id="IPR049945">
    <property type="entry name" value="AAA_22"/>
</dbReference>
<sequence length="320" mass="34046">MNMIAETLTETDVEQIRVDAKRIAAEAYPSQAAAARDAGIAESTFAAFCSDTYAGDNAKVAAKAKAWLSSRAERAKTAATIPVAPSFQMTPTAAKIIPALQWAQVAPDYVPIIGAPGLGKTRTLEHYAACNANVFLVTMEPAWSSANAMLAALCQGMGLDERSSTKYSSAIRAKVKGLQALIIVDEAQFLSTVALDQLRVIHDTAKVGVVLCGNRQIHTRLYGRGDEANAQLFSRAGMKFHQYQPLAGDICGMVAAWGVTDKAEVAFLKTVGRKPGALRNVDKVMKLASMLAVGGGEPRGLKHIRAAWEQIDVNLTVTAG</sequence>
<accession>A0A212KC64</accession>
<dbReference type="GO" id="GO:0016887">
    <property type="term" value="F:ATP hydrolysis activity"/>
    <property type="evidence" value="ECO:0007669"/>
    <property type="project" value="InterPro"/>
</dbReference>
<dbReference type="PANTHER" id="PTHR35894:SF5">
    <property type="entry name" value="MU-LIKE PROPHAGE FLUMU DNA TRANSPOSITION PROTEIN B"/>
    <property type="match status" value="1"/>
</dbReference>
<dbReference type="AlphaFoldDB" id="A0A212KC64"/>
<organism evidence="3">
    <name type="scientific">uncultured Alphaproteobacteria bacterium</name>
    <dbReference type="NCBI Taxonomy" id="91750"/>
    <lineage>
        <taxon>Bacteria</taxon>
        <taxon>Pseudomonadati</taxon>
        <taxon>Pseudomonadota</taxon>
        <taxon>Alphaproteobacteria</taxon>
        <taxon>environmental samples</taxon>
    </lineage>
</organism>
<dbReference type="Gene3D" id="1.10.1180.10">
    <property type="entry name" value="B transposition protein, C-terminal domain"/>
    <property type="match status" value="1"/>
</dbReference>
<dbReference type="Pfam" id="PF09077">
    <property type="entry name" value="Phage-MuB_C"/>
    <property type="match status" value="1"/>
</dbReference>
<dbReference type="GO" id="GO:0006313">
    <property type="term" value="P:DNA transposition"/>
    <property type="evidence" value="ECO:0007669"/>
    <property type="project" value="InterPro"/>
</dbReference>
<dbReference type="SUPFAM" id="SSF47681">
    <property type="entry name" value="C-terminal domain of B transposition protein"/>
    <property type="match status" value="1"/>
</dbReference>
<gene>
    <name evidence="3" type="ORF">KL86APRO_12552</name>
</gene>
<dbReference type="GO" id="GO:0003677">
    <property type="term" value="F:DNA binding"/>
    <property type="evidence" value="ECO:0007669"/>
    <property type="project" value="InterPro"/>
</dbReference>
<feature type="domain" description="ORC1/DEAH AAA+ ATPase" evidence="2">
    <location>
        <begin position="112"/>
        <end position="221"/>
    </location>
</feature>
<evidence type="ECO:0000313" key="3">
    <source>
        <dbReference type="EMBL" id="SBW09253.1"/>
    </source>
</evidence>